<dbReference type="InterPro" id="IPR005482">
    <property type="entry name" value="Biotin_COase_C"/>
</dbReference>
<evidence type="ECO:0000259" key="9">
    <source>
        <dbReference type="PROSITE" id="PS50979"/>
    </source>
</evidence>
<keyword evidence="5" id="KW-0092">Biotin</keyword>
<keyword evidence="2 10" id="KW-0436">Ligase</keyword>
<comment type="cofactor">
    <cofactor evidence="1">
        <name>biotin</name>
        <dbReference type="ChEBI" id="CHEBI:57586"/>
    </cofactor>
</comment>
<dbReference type="InterPro" id="IPR011053">
    <property type="entry name" value="Single_hybrid_motif"/>
</dbReference>
<evidence type="ECO:0000259" key="7">
    <source>
        <dbReference type="PROSITE" id="PS50968"/>
    </source>
</evidence>
<dbReference type="SUPFAM" id="SSF51230">
    <property type="entry name" value="Single hybrid motif"/>
    <property type="match status" value="1"/>
</dbReference>
<name>A0ABU1MLJ8_9SPHN</name>
<comment type="caution">
    <text evidence="10">The sequence shown here is derived from an EMBL/GenBank/DDBJ whole genome shotgun (WGS) entry which is preliminary data.</text>
</comment>
<dbReference type="PROSITE" id="PS50968">
    <property type="entry name" value="BIOTINYL_LIPOYL"/>
    <property type="match status" value="1"/>
</dbReference>
<dbReference type="Pfam" id="PF00289">
    <property type="entry name" value="Biotin_carb_N"/>
    <property type="match status" value="1"/>
</dbReference>
<dbReference type="PANTHER" id="PTHR18866:SF33">
    <property type="entry name" value="METHYLCROTONOYL-COA CARBOXYLASE SUBUNIT ALPHA, MITOCHONDRIAL-RELATED"/>
    <property type="match status" value="1"/>
</dbReference>
<dbReference type="Gene3D" id="3.30.470.20">
    <property type="entry name" value="ATP-grasp fold, B domain"/>
    <property type="match status" value="1"/>
</dbReference>
<reference evidence="10 11" key="1">
    <citation type="submission" date="2023-07" db="EMBL/GenBank/DDBJ databases">
        <title>Sorghum-associated microbial communities from plants grown in Nebraska, USA.</title>
        <authorList>
            <person name="Schachtman D."/>
        </authorList>
    </citation>
    <scope>NUCLEOTIDE SEQUENCE [LARGE SCALE GENOMIC DNA]</scope>
    <source>
        <strain evidence="10 11">DS1027</strain>
    </source>
</reference>
<dbReference type="Pfam" id="PF00364">
    <property type="entry name" value="Biotin_lipoyl"/>
    <property type="match status" value="1"/>
</dbReference>
<dbReference type="Proteomes" id="UP001184150">
    <property type="component" value="Unassembled WGS sequence"/>
</dbReference>
<gene>
    <name evidence="10" type="ORF">J2792_002092</name>
</gene>
<organism evidence="10 11">
    <name type="scientific">Novosphingobium capsulatum</name>
    <dbReference type="NCBI Taxonomy" id="13688"/>
    <lineage>
        <taxon>Bacteria</taxon>
        <taxon>Pseudomonadati</taxon>
        <taxon>Pseudomonadota</taxon>
        <taxon>Alphaproteobacteria</taxon>
        <taxon>Sphingomonadales</taxon>
        <taxon>Sphingomonadaceae</taxon>
        <taxon>Novosphingobium</taxon>
    </lineage>
</organism>
<evidence type="ECO:0000256" key="5">
    <source>
        <dbReference type="ARBA" id="ARBA00023267"/>
    </source>
</evidence>
<dbReference type="InterPro" id="IPR005479">
    <property type="entry name" value="CPAse_ATP-bd"/>
</dbReference>
<evidence type="ECO:0000256" key="3">
    <source>
        <dbReference type="ARBA" id="ARBA00022741"/>
    </source>
</evidence>
<evidence type="ECO:0000256" key="2">
    <source>
        <dbReference type="ARBA" id="ARBA00022598"/>
    </source>
</evidence>
<keyword evidence="4 6" id="KW-0067">ATP-binding</keyword>
<dbReference type="InterPro" id="IPR000089">
    <property type="entry name" value="Biotin_lipoyl"/>
</dbReference>
<dbReference type="Pfam" id="PF02785">
    <property type="entry name" value="Biotin_carb_C"/>
    <property type="match status" value="1"/>
</dbReference>
<dbReference type="InterPro" id="IPR005481">
    <property type="entry name" value="BC-like_N"/>
</dbReference>
<proteinExistence type="predicted"/>
<dbReference type="PROSITE" id="PS50979">
    <property type="entry name" value="BC"/>
    <property type="match status" value="1"/>
</dbReference>
<sequence>MIQSILVANRGEIACRIIRTARRLGLRTVAVYSEADAQAMHVAQADQAVAIGPAAARESYLVGEKIIAAALETGAQAIHPGYGFLSENAAFAQAVLDAGLVWIGPPPAAISAMGLKDAAKALMQQAGVPTTPGYLGENQDAEFLAAEAARVGYPVLIKAVAGGGGKGMRLVEQPQDFADALASCQREAAASFGNAHVLIEKYILSPRHIEVQVFGDAHGNVVHLFERDCSLQRRHQKVIEEAPAPGMDEATRAAVCQAAVRAAQAVGYQGAGTIEFIADGSEGLRADRIWFMEMNTRLQVEHPVTEAITGQDLVEWQIRVASGEPLPRRQDELTIQGWAMEARLYAEDPAKGFLPSIGRLEHLHFGMGEGGRIDTGVAQGDTISPFYDPMVAKVIAHGPSREDARQRLAEMLDETAVWPVRTNAAFLARLLHHPQFVAGAVDTGLIGRDGAALAEPLAPSAAALAKAAARLVAPSLAPGLRLNAAPVRTGHFLLDGAPIEIAFAGAATAPAPFTLVCEHGQVWRLEPWHHKPTDGATAGDGAILAPMPGRVIAVSVAQGDTVTKGQKLLTLEAMKMEHTLVAPFDGVVDALETQAGAQVQVDALLARITQQDD</sequence>
<dbReference type="InterPro" id="IPR011054">
    <property type="entry name" value="Rudment_hybrid_motif"/>
</dbReference>
<evidence type="ECO:0000313" key="11">
    <source>
        <dbReference type="Proteomes" id="UP001184150"/>
    </source>
</evidence>
<dbReference type="PANTHER" id="PTHR18866">
    <property type="entry name" value="CARBOXYLASE:PYRUVATE/ACETYL-COA/PROPIONYL-COA CARBOXYLASE"/>
    <property type="match status" value="1"/>
</dbReference>
<dbReference type="RefSeq" id="WP_309805149.1">
    <property type="nucleotide sequence ID" value="NZ_JAVDRD010000004.1"/>
</dbReference>
<dbReference type="SUPFAM" id="SSF56059">
    <property type="entry name" value="Glutathione synthetase ATP-binding domain-like"/>
    <property type="match status" value="1"/>
</dbReference>
<evidence type="ECO:0000313" key="10">
    <source>
        <dbReference type="EMBL" id="MDR6511220.1"/>
    </source>
</evidence>
<dbReference type="InterPro" id="IPR050856">
    <property type="entry name" value="Biotin_carboxylase_complex"/>
</dbReference>
<dbReference type="InterPro" id="IPR016185">
    <property type="entry name" value="PreATP-grasp_dom_sf"/>
</dbReference>
<evidence type="ECO:0000256" key="4">
    <source>
        <dbReference type="ARBA" id="ARBA00022840"/>
    </source>
</evidence>
<accession>A0ABU1MLJ8</accession>
<keyword evidence="3 6" id="KW-0547">Nucleotide-binding</keyword>
<dbReference type="InterPro" id="IPR001882">
    <property type="entry name" value="Biotin_BS"/>
</dbReference>
<dbReference type="CDD" id="cd06850">
    <property type="entry name" value="biotinyl_domain"/>
    <property type="match status" value="1"/>
</dbReference>
<dbReference type="EC" id="6.4.1.4" evidence="10"/>
<evidence type="ECO:0000259" key="8">
    <source>
        <dbReference type="PROSITE" id="PS50975"/>
    </source>
</evidence>
<dbReference type="SUPFAM" id="SSF52440">
    <property type="entry name" value="PreATP-grasp domain"/>
    <property type="match status" value="1"/>
</dbReference>
<dbReference type="PROSITE" id="PS50975">
    <property type="entry name" value="ATP_GRASP"/>
    <property type="match status" value="1"/>
</dbReference>
<feature type="domain" description="Biotin carboxylation" evidence="9">
    <location>
        <begin position="1"/>
        <end position="451"/>
    </location>
</feature>
<dbReference type="EMBL" id="JAVDRD010000004">
    <property type="protein sequence ID" value="MDR6511220.1"/>
    <property type="molecule type" value="Genomic_DNA"/>
</dbReference>
<dbReference type="GO" id="GO:0004485">
    <property type="term" value="F:methylcrotonoyl-CoA carboxylase activity"/>
    <property type="evidence" value="ECO:0007669"/>
    <property type="project" value="UniProtKB-EC"/>
</dbReference>
<feature type="domain" description="ATP-grasp" evidence="8">
    <location>
        <begin position="120"/>
        <end position="322"/>
    </location>
</feature>
<dbReference type="PROSITE" id="PS00188">
    <property type="entry name" value="BIOTIN"/>
    <property type="match status" value="1"/>
</dbReference>
<dbReference type="SUPFAM" id="SSF51246">
    <property type="entry name" value="Rudiment single hybrid motif"/>
    <property type="match status" value="1"/>
</dbReference>
<dbReference type="SMART" id="SM00878">
    <property type="entry name" value="Biotin_carb_C"/>
    <property type="match status" value="1"/>
</dbReference>
<dbReference type="InterPro" id="IPR011764">
    <property type="entry name" value="Biotin_carboxylation_dom"/>
</dbReference>
<protein>
    <submittedName>
        <fullName evidence="10">3-methylcrotonyl-CoA carboxylase alpha subunit</fullName>
        <ecNumber evidence="10">6.4.1.4</ecNumber>
    </submittedName>
</protein>
<keyword evidence="11" id="KW-1185">Reference proteome</keyword>
<dbReference type="PROSITE" id="PS00867">
    <property type="entry name" value="CPSASE_2"/>
    <property type="match status" value="1"/>
</dbReference>
<feature type="domain" description="Lipoyl-binding" evidence="7">
    <location>
        <begin position="531"/>
        <end position="609"/>
    </location>
</feature>
<evidence type="ECO:0000256" key="6">
    <source>
        <dbReference type="PROSITE-ProRule" id="PRU00409"/>
    </source>
</evidence>
<dbReference type="Pfam" id="PF02786">
    <property type="entry name" value="CPSase_L_D2"/>
    <property type="match status" value="1"/>
</dbReference>
<evidence type="ECO:0000256" key="1">
    <source>
        <dbReference type="ARBA" id="ARBA00001953"/>
    </source>
</evidence>
<dbReference type="InterPro" id="IPR011761">
    <property type="entry name" value="ATP-grasp"/>
</dbReference>
<dbReference type="Gene3D" id="2.40.50.100">
    <property type="match status" value="1"/>
</dbReference>